<reference evidence="3 4" key="1">
    <citation type="submission" date="2022-08" db="EMBL/GenBank/DDBJ databases">
        <title>Paenibacillus endoradicis sp. nov., Paenibacillus radicibacter sp. nov and Paenibacillus pararadicis sp. nov., three cold-adapted plant growth-promoting bacteria isolated from root of Larix gmelinii in Great Khingan.</title>
        <authorList>
            <person name="Xue H."/>
        </authorList>
    </citation>
    <scope>NUCLEOTIDE SEQUENCE [LARGE SCALE GENOMIC DNA]</scope>
    <source>
        <strain evidence="3 4">N5-1-1-5</strain>
    </source>
</reference>
<evidence type="ECO:0000256" key="2">
    <source>
        <dbReference type="SAM" id="SignalP"/>
    </source>
</evidence>
<dbReference type="Gene3D" id="2.60.40.10">
    <property type="entry name" value="Immunoglobulins"/>
    <property type="match status" value="2"/>
</dbReference>
<dbReference type="EMBL" id="JANQBD010000033">
    <property type="protein sequence ID" value="MCR8635889.1"/>
    <property type="molecule type" value="Genomic_DNA"/>
</dbReference>
<gene>
    <name evidence="3" type="ORF">NV381_32335</name>
</gene>
<name>A0ABT1YRT7_9BACL</name>
<dbReference type="RefSeq" id="WP_258217433.1">
    <property type="nucleotide sequence ID" value="NZ_JANQBD010000033.1"/>
</dbReference>
<feature type="signal peptide" evidence="2">
    <location>
        <begin position="1"/>
        <end position="33"/>
    </location>
</feature>
<sequence length="1770" mass="193253">MNQRIGKRISILLVACMLMTTLLSHVSINVAKADPQPQYVDVRVNQMFKIVNRGDMPTWKRSFDLSENDPNFFYMFFLCRDNPGVTVEVGGDKITDCQDSGFTTKDINHTSTFKGTIKIAQNPELKRLAEGRKAKFLLKVQRLNSSSDHGAYIHLYLNGKDIWYEHSTPSESDKYDLDSDWISFGPNDEISIETETRGNSTTVDGLRLYFADIEPPTITNYTFTSDGVERVNKAGQKQLFLKKDKSIQLQYNFSKPVRATGFNIENLFDKHLLYTVPPGIGLPTDNTPQGMSLPVGFYDNSIKNDPSERNISKLKFIEKIPYTYKVADYHHSGNIPIGNGGELETKSQNQYSMKERLQGAGYYDAAGNPLDISGFMKASAESADLLSNKVVNPFDYAAAGNKGYAIIPDAVPPQYNLTGNGITPEIPTGLVLNEGKEIEFTVELTKETILNEDLSDENGLYLLFNNGMKAKYAAQENTGPNTKLWKFKMTIPPGLNVETPLLKVIALTHEAKGTDTGVIQDYAGNLLMDKANMDKAPSPDPSKAIPLTKIDLSKLSIDNTLPVTSFQYASGGATNAVYGKSGKVTIDATDPDIKVPALDPDQSVAKRPSKGIYRPGNMTGAQPGQSPEVGLVYYTWNQSSADPFTGKEGDHYAAIKRYSLTANQPGEELYPGNSVTLKVANNKTNIIDPPAAAIAAENSGAWYLHTWTADMTWDAARELMQYSKMKTFKTANVSVFNGWIAEYKANNSGASDADAEKYAEDKALVQVGNYSEWPIDDFKKDDSNWTYEKATLLLDNKKPKVDFGALSGNNTPEVKVQVTVTDEHSGVGTKQFQWVKQGTEPQEIDWLDFPASGEITTFNHVPEDGTYQLAVKAVDKAGNQTIEKMSVSVTVDSSVKVTTAFYPETNGKYMKSPEVRFTINGINVESVRYAVTGSSTPPADYPSVAQSVYGTVSGSVYGTVSNAVYGGGNGMYVIAADPRINGTYGVYVKVKEAGVERYYTYSKQYLADNEAPQITFSKNGVSYPLEQQSVVVTVSDRLSGVALKKYQWLRSDIQAPTKDSGGWVELPGDGAVTIDSSRLSPGETADFVLYVLGEDAVGNSAVAHTGAFKVSRKPAADVPVASNSDLLYMYEDVGNGYTAVVRLNLENPMKAGYRYSISTDGGNSWGRWLPYSNFIEVGGLKDRNPDHFLLKAKFISPGGAESPAVSLNAGSVSIDEPIYAIASHSTLRPVKPENFVLELKVPAGIKAVPSAGLNPADPTRIKGNKFSIAQNGVYSFDLSDLTDSKRADTLLVVVDNLDSLPPEGSIEYSMTASTNSHVIARLETSKHVKVLNNEGRFAYTFNENGSFTFMFEDEAGNAGSVTASVYNIDKTPPEARIVRTFAYGENGGKTFKTIQDGNGQILLSQGVVLIVEKPDPAAKNFQIVRGTNGTVLYQNGAAKFTIADDAGNSAVLSDEVSTIIPYLPDPDSIKYEFVDDDGNLLQSDRIVVIDGVKVAKGKMKITLSGRVQAPNQVFLGSAPAKDGNGDYTNLLSDANGNYSYSKIYAANGETTLAISDSLGNVNKLPIVVQGLDNKPPVITLNKPIAFVERNKPNFNALTDLGGFTVTDDRSKPGNIAVEVSALDLLKIGGQTVTYTARDEAGNVSTAEQKVYVLPGDGLMIMGNDLLISASQSEKVLFDTNVVNFKISRYNLMNVAGETLVNERGTYDVYYQSGLYREGQMKYVAQGLSLEELLKKSFTVEFPKTGWYTLIVRTQEREREYTTFFIGNMGR</sequence>
<evidence type="ECO:0008006" key="5">
    <source>
        <dbReference type="Google" id="ProtNLM"/>
    </source>
</evidence>
<accession>A0ABT1YRT7</accession>
<evidence type="ECO:0000313" key="4">
    <source>
        <dbReference type="Proteomes" id="UP001300012"/>
    </source>
</evidence>
<organism evidence="3 4">
    <name type="scientific">Paenibacillus radicis</name>
    <name type="common">ex Xue et al. 2023</name>
    <dbReference type="NCBI Taxonomy" id="2972489"/>
    <lineage>
        <taxon>Bacteria</taxon>
        <taxon>Bacillati</taxon>
        <taxon>Bacillota</taxon>
        <taxon>Bacilli</taxon>
        <taxon>Bacillales</taxon>
        <taxon>Paenibacillaceae</taxon>
        <taxon>Paenibacillus</taxon>
    </lineage>
</organism>
<protein>
    <recommendedName>
        <fullName evidence="5">HYR domain-containing protein</fullName>
    </recommendedName>
</protein>
<proteinExistence type="predicted"/>
<keyword evidence="4" id="KW-1185">Reference proteome</keyword>
<keyword evidence="2" id="KW-0732">Signal</keyword>
<dbReference type="InterPro" id="IPR013783">
    <property type="entry name" value="Ig-like_fold"/>
</dbReference>
<evidence type="ECO:0000313" key="3">
    <source>
        <dbReference type="EMBL" id="MCR8635889.1"/>
    </source>
</evidence>
<feature type="region of interest" description="Disordered" evidence="1">
    <location>
        <begin position="593"/>
        <end position="624"/>
    </location>
</feature>
<evidence type="ECO:0000256" key="1">
    <source>
        <dbReference type="SAM" id="MobiDB-lite"/>
    </source>
</evidence>
<dbReference type="Proteomes" id="UP001300012">
    <property type="component" value="Unassembled WGS sequence"/>
</dbReference>
<feature type="chain" id="PRO_5046353417" description="HYR domain-containing protein" evidence="2">
    <location>
        <begin position="34"/>
        <end position="1770"/>
    </location>
</feature>
<comment type="caution">
    <text evidence="3">The sequence shown here is derived from an EMBL/GenBank/DDBJ whole genome shotgun (WGS) entry which is preliminary data.</text>
</comment>